<keyword evidence="3" id="KW-1185">Reference proteome</keyword>
<dbReference type="Proteomes" id="UP000444401">
    <property type="component" value="Unassembled WGS sequence"/>
</dbReference>
<evidence type="ECO:0000313" key="2">
    <source>
        <dbReference type="EMBL" id="MXO69243.1"/>
    </source>
</evidence>
<evidence type="ECO:0000259" key="1">
    <source>
        <dbReference type="Pfam" id="PF00149"/>
    </source>
</evidence>
<dbReference type="CDD" id="cd00144">
    <property type="entry name" value="MPP_PPP_family"/>
    <property type="match status" value="1"/>
</dbReference>
<name>A0ABW9UXQ6_9SPHN</name>
<evidence type="ECO:0000313" key="3">
    <source>
        <dbReference type="Proteomes" id="UP000444401"/>
    </source>
</evidence>
<dbReference type="Pfam" id="PF00149">
    <property type="entry name" value="Metallophos"/>
    <property type="match status" value="1"/>
</dbReference>
<dbReference type="InterPro" id="IPR050126">
    <property type="entry name" value="Ap4A_hydrolase"/>
</dbReference>
<proteinExistence type="predicted"/>
<dbReference type="PANTHER" id="PTHR42850">
    <property type="entry name" value="METALLOPHOSPHOESTERASE"/>
    <property type="match status" value="1"/>
</dbReference>
<dbReference type="InterPro" id="IPR004843">
    <property type="entry name" value="Calcineurin-like_PHP"/>
</dbReference>
<accession>A0ABW9UXQ6</accession>
<dbReference type="RefSeq" id="WP_160733864.1">
    <property type="nucleotide sequence ID" value="NZ_CP139719.1"/>
</dbReference>
<dbReference type="Gene3D" id="3.60.21.10">
    <property type="match status" value="1"/>
</dbReference>
<dbReference type="SUPFAM" id="SSF56300">
    <property type="entry name" value="Metallo-dependent phosphatases"/>
    <property type="match status" value="1"/>
</dbReference>
<feature type="domain" description="Calcineurin-like phosphoesterase" evidence="1">
    <location>
        <begin position="25"/>
        <end position="213"/>
    </location>
</feature>
<gene>
    <name evidence="2" type="ORF">GRI72_10430</name>
</gene>
<sequence length="267" mass="30183">MLEPLRKIFRKRAHHPAPAVPEGQRVYVIGDIHGRLDLFDELIAAIERDDGAAGPAETTIVLLGDLVDRGPDSAGVVRRARELQQRRPTRVLAGNHEEMFLDSFGDRRLLRHFLKHGGRETLLSYGVPRKRYNDSTLDELQALMNEVVPEEDRAFLRAAEEFVVIGDYLFVHAGIQPEVPLEEQSRHDMLWIRDRFLKYPGRHPHVVVHGHTICPSVEERGNRIGIDTGAYRTGRLTALVLEGQSRRYIQASEDAGSLSVSHLETAQ</sequence>
<dbReference type="PANTHER" id="PTHR42850:SF4">
    <property type="entry name" value="ZINC-DEPENDENT ENDOPOLYPHOSPHATASE"/>
    <property type="match status" value="1"/>
</dbReference>
<dbReference type="EMBL" id="WTYO01000004">
    <property type="protein sequence ID" value="MXO69243.1"/>
    <property type="molecule type" value="Genomic_DNA"/>
</dbReference>
<dbReference type="InterPro" id="IPR029052">
    <property type="entry name" value="Metallo-depent_PP-like"/>
</dbReference>
<comment type="caution">
    <text evidence="2">The sequence shown here is derived from an EMBL/GenBank/DDBJ whole genome shotgun (WGS) entry which is preliminary data.</text>
</comment>
<protein>
    <submittedName>
        <fullName evidence="2">Serine/threonine protein phosphatase</fullName>
    </submittedName>
</protein>
<organism evidence="2 3">
    <name type="scientific">Pelagerythrobacter marinus</name>
    <dbReference type="NCBI Taxonomy" id="538382"/>
    <lineage>
        <taxon>Bacteria</taxon>
        <taxon>Pseudomonadati</taxon>
        <taxon>Pseudomonadota</taxon>
        <taxon>Alphaproteobacteria</taxon>
        <taxon>Sphingomonadales</taxon>
        <taxon>Erythrobacteraceae</taxon>
        <taxon>Pelagerythrobacter</taxon>
    </lineage>
</organism>
<reference evidence="2 3" key="1">
    <citation type="submission" date="2019-12" db="EMBL/GenBank/DDBJ databases">
        <title>Genomic-based taxomic classification of the family Erythrobacteraceae.</title>
        <authorList>
            <person name="Xu L."/>
        </authorList>
    </citation>
    <scope>NUCLEOTIDE SEQUENCE [LARGE SCALE GENOMIC DNA]</scope>
    <source>
        <strain evidence="2 3">H32</strain>
    </source>
</reference>